<evidence type="ECO:0000313" key="1">
    <source>
        <dbReference type="EMBL" id="NHQ85214.1"/>
    </source>
</evidence>
<sequence length="158" mass="18668">MFPCSSIDDLTSDDVYLFNSCNPVYLELLKCYSSIFDYDVMNELVDEEVFNYGYLFWWVINETWELYGKINPAIPMRWLAISKRALQWDYMPGNFHPWALAILESFDLPRYQAAYHLPLDEFTAIEQDLPVVLEGLRNYPKENLAEPMDEDNWGLVDQ</sequence>
<proteinExistence type="predicted"/>
<name>A0ABX0KT51_9NEIS</name>
<accession>A0ABX0KT51</accession>
<dbReference type="RefSeq" id="WP_166822241.1">
    <property type="nucleotide sequence ID" value="NZ_JAAOLX010000002.1"/>
</dbReference>
<reference evidence="1 2" key="1">
    <citation type="submission" date="2020-03" db="EMBL/GenBank/DDBJ databases">
        <title>Draft genome sequence of environmentally isolated violet-colored cultures.</title>
        <authorList>
            <person name="Wilson H.S."/>
        </authorList>
    </citation>
    <scope>NUCLEOTIDE SEQUENCE [LARGE SCALE GENOMIC DNA]</scope>
    <source>
        <strain evidence="1 2">HSC-16F04</strain>
    </source>
</reference>
<dbReference type="Proteomes" id="UP000712570">
    <property type="component" value="Unassembled WGS sequence"/>
</dbReference>
<organism evidence="1 2">
    <name type="scientific">Iodobacter violaceini</name>
    <dbReference type="NCBI Taxonomy" id="3044271"/>
    <lineage>
        <taxon>Bacteria</taxon>
        <taxon>Pseudomonadati</taxon>
        <taxon>Pseudomonadota</taxon>
        <taxon>Betaproteobacteria</taxon>
        <taxon>Neisseriales</taxon>
        <taxon>Chitinibacteraceae</taxon>
        <taxon>Iodobacter</taxon>
    </lineage>
</organism>
<dbReference type="EMBL" id="JAAOLX010000002">
    <property type="protein sequence ID" value="NHQ85214.1"/>
    <property type="molecule type" value="Genomic_DNA"/>
</dbReference>
<gene>
    <name evidence="1" type="ORF">HA050_03700</name>
</gene>
<keyword evidence="2" id="KW-1185">Reference proteome</keyword>
<protein>
    <submittedName>
        <fullName evidence="1">Uncharacterized protein</fullName>
    </submittedName>
</protein>
<comment type="caution">
    <text evidence="1">The sequence shown here is derived from an EMBL/GenBank/DDBJ whole genome shotgun (WGS) entry which is preliminary data.</text>
</comment>
<evidence type="ECO:0000313" key="2">
    <source>
        <dbReference type="Proteomes" id="UP000712570"/>
    </source>
</evidence>